<proteinExistence type="predicted"/>
<dbReference type="HOGENOM" id="CLU_037037_0_0_1"/>
<sequence length="467" mass="51464">MESTSQLGASTSLPQLNKGPQLLSGSGSFQSYLSSAGSYHRHAKGAGVHLENHTSIHTDKGQPPYLVEASSHSGPLSGVVRFITNFPGFLLEDLHRFRYGHLGRLRILLSLYCCASVIFLSFKMHSALRGAVAAGRPHIGHIPNAVSDTLYRVSPLSNLSVQQRMSIAFPNIAPPGHLEIFTLASHSSVDSDITACLWTEEDKLQDTLTTISTWPGPMSLVVVTSAQSGSTDHFAMLQRFPELSSLIDTHASLGLSFHVLQSSSSGGSANAYLNVARLLAPTDRVILFPDGLLSHLSSNLYSSVIRSTSPQPLVLGNNSRRTYPFAPMSPVVIPKDYPTWCTERFSLFRSRSLDWEDCLWQLWLESAGEIKSTAVHNWPVVETGKSNNSALLAKLRRRWTVKYRAEACALAMKRAQILEATSYADKKAFQWRKKFCHEVRSRCPQTMVWNRLLKKSKSLSTSPANAA</sequence>
<keyword evidence="2" id="KW-1185">Reference proteome</keyword>
<dbReference type="AlphaFoldDB" id="A0A0D0B1U8"/>
<reference evidence="1 2" key="1">
    <citation type="submission" date="2014-04" db="EMBL/GenBank/DDBJ databases">
        <authorList>
            <consortium name="DOE Joint Genome Institute"/>
            <person name="Kuo A."/>
            <person name="Ruytinx J."/>
            <person name="Rineau F."/>
            <person name="Colpaert J."/>
            <person name="Kohler A."/>
            <person name="Nagy L.G."/>
            <person name="Floudas D."/>
            <person name="Copeland A."/>
            <person name="Barry K.W."/>
            <person name="Cichocki N."/>
            <person name="Veneault-Fourrey C."/>
            <person name="LaButti K."/>
            <person name="Lindquist E.A."/>
            <person name="Lipzen A."/>
            <person name="Lundell T."/>
            <person name="Morin E."/>
            <person name="Murat C."/>
            <person name="Sun H."/>
            <person name="Tunlid A."/>
            <person name="Henrissat B."/>
            <person name="Grigoriev I.V."/>
            <person name="Hibbett D.S."/>
            <person name="Martin F."/>
            <person name="Nordberg H.P."/>
            <person name="Cantor M.N."/>
            <person name="Hua S.X."/>
        </authorList>
    </citation>
    <scope>NUCLEOTIDE SEQUENCE [LARGE SCALE GENOMIC DNA]</scope>
    <source>
        <strain evidence="1 2">UH-Slu-Lm8-n1</strain>
    </source>
</reference>
<dbReference type="STRING" id="930992.A0A0D0B1U8"/>
<dbReference type="Proteomes" id="UP000054485">
    <property type="component" value="Unassembled WGS sequence"/>
</dbReference>
<name>A0A0D0B1U8_9AGAM</name>
<dbReference type="OrthoDB" id="3056235at2759"/>
<dbReference type="EMBL" id="KN835302">
    <property type="protein sequence ID" value="KIK40457.1"/>
    <property type="molecule type" value="Genomic_DNA"/>
</dbReference>
<gene>
    <name evidence="1" type="ORF">CY34DRAFT_13722</name>
</gene>
<accession>A0A0D0B1U8</accession>
<evidence type="ECO:0000313" key="1">
    <source>
        <dbReference type="EMBL" id="KIK40457.1"/>
    </source>
</evidence>
<dbReference type="InParanoid" id="A0A0D0B1U8"/>
<reference evidence="2" key="2">
    <citation type="submission" date="2015-01" db="EMBL/GenBank/DDBJ databases">
        <title>Evolutionary Origins and Diversification of the Mycorrhizal Mutualists.</title>
        <authorList>
            <consortium name="DOE Joint Genome Institute"/>
            <consortium name="Mycorrhizal Genomics Consortium"/>
            <person name="Kohler A."/>
            <person name="Kuo A."/>
            <person name="Nagy L.G."/>
            <person name="Floudas D."/>
            <person name="Copeland A."/>
            <person name="Barry K.W."/>
            <person name="Cichocki N."/>
            <person name="Veneault-Fourrey C."/>
            <person name="LaButti K."/>
            <person name="Lindquist E.A."/>
            <person name="Lipzen A."/>
            <person name="Lundell T."/>
            <person name="Morin E."/>
            <person name="Murat C."/>
            <person name="Riley R."/>
            <person name="Ohm R."/>
            <person name="Sun H."/>
            <person name="Tunlid A."/>
            <person name="Henrissat B."/>
            <person name="Grigoriev I.V."/>
            <person name="Hibbett D.S."/>
            <person name="Martin F."/>
        </authorList>
    </citation>
    <scope>NUCLEOTIDE SEQUENCE [LARGE SCALE GENOMIC DNA]</scope>
    <source>
        <strain evidence="2">UH-Slu-Lm8-n1</strain>
    </source>
</reference>
<evidence type="ECO:0000313" key="2">
    <source>
        <dbReference type="Proteomes" id="UP000054485"/>
    </source>
</evidence>
<protein>
    <submittedName>
        <fullName evidence="1">Uncharacterized protein</fullName>
    </submittedName>
</protein>
<organism evidence="1 2">
    <name type="scientific">Suillus luteus UH-Slu-Lm8-n1</name>
    <dbReference type="NCBI Taxonomy" id="930992"/>
    <lineage>
        <taxon>Eukaryota</taxon>
        <taxon>Fungi</taxon>
        <taxon>Dikarya</taxon>
        <taxon>Basidiomycota</taxon>
        <taxon>Agaricomycotina</taxon>
        <taxon>Agaricomycetes</taxon>
        <taxon>Agaricomycetidae</taxon>
        <taxon>Boletales</taxon>
        <taxon>Suillineae</taxon>
        <taxon>Suillaceae</taxon>
        <taxon>Suillus</taxon>
    </lineage>
</organism>